<sequence length="307" mass="36576">GNLSKRIIVNEAEKDDLKNHIETLKFNYDELSKKYNDCLAESQRRVRLQDHLSQTGDLKKQIEESDIYFKLESDQNLKKIENLEYEKKDLMIKNKNLLTENRKLIAENQVLDKALNDGIGRRMQRNLKDLEKRLELSDIKDASLKTEISQLNSELDKIKQERDTFESMYKSSQMEVKKHENKQLEDNIKLSKLEGKLEDYKQKNNEKFSHLNEKLKKKDSEFYLNKLEFEKRINDLLSLNHKKQNEIDMLIQEKRQMECELEMVWQTTTSENRRIKEALLENLRGKPSNENDYGHGSSFYKLLIDDL</sequence>
<dbReference type="STRING" id="10195.A0A3M7R095"/>
<dbReference type="GO" id="GO:0005814">
    <property type="term" value="C:centriole"/>
    <property type="evidence" value="ECO:0007669"/>
    <property type="project" value="InterPro"/>
</dbReference>
<feature type="non-terminal residue" evidence="2">
    <location>
        <position position="1"/>
    </location>
</feature>
<accession>A0A3M7R095</accession>
<dbReference type="GO" id="GO:0097539">
    <property type="term" value="C:ciliary transition fiber"/>
    <property type="evidence" value="ECO:0007669"/>
    <property type="project" value="TreeGrafter"/>
</dbReference>
<organism evidence="2 3">
    <name type="scientific">Brachionus plicatilis</name>
    <name type="common">Marine rotifer</name>
    <name type="synonym">Brachionus muelleri</name>
    <dbReference type="NCBI Taxonomy" id="10195"/>
    <lineage>
        <taxon>Eukaryota</taxon>
        <taxon>Metazoa</taxon>
        <taxon>Spiralia</taxon>
        <taxon>Gnathifera</taxon>
        <taxon>Rotifera</taxon>
        <taxon>Eurotatoria</taxon>
        <taxon>Monogononta</taxon>
        <taxon>Pseudotrocha</taxon>
        <taxon>Ploima</taxon>
        <taxon>Brachionidae</taxon>
        <taxon>Brachionus</taxon>
    </lineage>
</organism>
<dbReference type="PANTHER" id="PTHR36170">
    <property type="entry name" value="CENTROSOMAL PROTEIN OF 89 KDA"/>
    <property type="match status" value="1"/>
</dbReference>
<dbReference type="GO" id="GO:0007005">
    <property type="term" value="P:mitochondrion organization"/>
    <property type="evidence" value="ECO:0007669"/>
    <property type="project" value="InterPro"/>
</dbReference>
<keyword evidence="3" id="KW-1185">Reference proteome</keyword>
<evidence type="ECO:0000313" key="2">
    <source>
        <dbReference type="EMBL" id="RNA17007.1"/>
    </source>
</evidence>
<dbReference type="GO" id="GO:0007268">
    <property type="term" value="P:chemical synaptic transmission"/>
    <property type="evidence" value="ECO:0007669"/>
    <property type="project" value="InterPro"/>
</dbReference>
<comment type="caution">
    <text evidence="2">The sequence shown here is derived from an EMBL/GenBank/DDBJ whole genome shotgun (WGS) entry which is preliminary data.</text>
</comment>
<dbReference type="GO" id="GO:0045202">
    <property type="term" value="C:synapse"/>
    <property type="evidence" value="ECO:0007669"/>
    <property type="project" value="GOC"/>
</dbReference>
<gene>
    <name evidence="2" type="ORF">BpHYR1_042701</name>
</gene>
<feature type="coiled-coil region" evidence="1">
    <location>
        <begin position="80"/>
        <end position="107"/>
    </location>
</feature>
<protein>
    <submittedName>
        <fullName evidence="2">Centrosomal of 89 kDa</fullName>
    </submittedName>
</protein>
<dbReference type="AlphaFoldDB" id="A0A3M7R095"/>
<feature type="coiled-coil region" evidence="1">
    <location>
        <begin position="233"/>
        <end position="260"/>
    </location>
</feature>
<dbReference type="EMBL" id="REGN01004555">
    <property type="protein sequence ID" value="RNA17007.1"/>
    <property type="molecule type" value="Genomic_DNA"/>
</dbReference>
<name>A0A3M7R095_BRAPC</name>
<dbReference type="Proteomes" id="UP000276133">
    <property type="component" value="Unassembled WGS sequence"/>
</dbReference>
<keyword evidence="1" id="KW-0175">Coiled coil</keyword>
<proteinExistence type="predicted"/>
<dbReference type="OrthoDB" id="6622877at2759"/>
<evidence type="ECO:0000256" key="1">
    <source>
        <dbReference type="SAM" id="Coils"/>
    </source>
</evidence>
<dbReference type="PANTHER" id="PTHR36170:SF1">
    <property type="entry name" value="CENTROSOMAL PROTEIN OF 89 KDA"/>
    <property type="match status" value="1"/>
</dbReference>
<dbReference type="GO" id="GO:0060271">
    <property type="term" value="P:cilium assembly"/>
    <property type="evidence" value="ECO:0007669"/>
    <property type="project" value="InterPro"/>
</dbReference>
<feature type="coiled-coil region" evidence="1">
    <location>
        <begin position="141"/>
        <end position="194"/>
    </location>
</feature>
<reference evidence="2 3" key="1">
    <citation type="journal article" date="2018" name="Sci. Rep.">
        <title>Genomic signatures of local adaptation to the degree of environmental predictability in rotifers.</title>
        <authorList>
            <person name="Franch-Gras L."/>
            <person name="Hahn C."/>
            <person name="Garcia-Roger E.M."/>
            <person name="Carmona M.J."/>
            <person name="Serra M."/>
            <person name="Gomez A."/>
        </authorList>
    </citation>
    <scope>NUCLEOTIDE SEQUENCE [LARGE SCALE GENOMIC DNA]</scope>
    <source>
        <strain evidence="2">HYR1</strain>
    </source>
</reference>
<evidence type="ECO:0000313" key="3">
    <source>
        <dbReference type="Proteomes" id="UP000276133"/>
    </source>
</evidence>
<dbReference type="InterPro" id="IPR033545">
    <property type="entry name" value="CEP89"/>
</dbReference>